<evidence type="ECO:0000256" key="1">
    <source>
        <dbReference type="ARBA" id="ARBA00022723"/>
    </source>
</evidence>
<dbReference type="Pfam" id="PF00264">
    <property type="entry name" value="Tyrosinase"/>
    <property type="match status" value="1"/>
</dbReference>
<dbReference type="PANTHER" id="PTHR11474">
    <property type="entry name" value="TYROSINASE FAMILY MEMBER"/>
    <property type="match status" value="1"/>
</dbReference>
<dbReference type="SUPFAM" id="SSF48056">
    <property type="entry name" value="Di-copper centre-containing domain"/>
    <property type="match status" value="1"/>
</dbReference>
<protein>
    <recommendedName>
        <fullName evidence="3">Tyrosinase copper-binding domain-containing protein</fullName>
    </recommendedName>
</protein>
<dbReference type="InterPro" id="IPR050316">
    <property type="entry name" value="Tyrosinase/Hemocyanin"/>
</dbReference>
<dbReference type="GO" id="GO:0046872">
    <property type="term" value="F:metal ion binding"/>
    <property type="evidence" value="ECO:0007669"/>
    <property type="project" value="UniProtKB-KW"/>
</dbReference>
<dbReference type="Proteomes" id="UP001174934">
    <property type="component" value="Unassembled WGS sequence"/>
</dbReference>
<keyword evidence="2" id="KW-0732">Signal</keyword>
<feature type="domain" description="Tyrosinase copper-binding" evidence="3">
    <location>
        <begin position="143"/>
        <end position="306"/>
    </location>
</feature>
<dbReference type="AlphaFoldDB" id="A0AA40C803"/>
<name>A0AA40C803_9PEZI</name>
<evidence type="ECO:0000259" key="3">
    <source>
        <dbReference type="Pfam" id="PF00264"/>
    </source>
</evidence>
<sequence>MSWRNIASYTVLAAILLPPSWVAAAQSTPIPVVGIKTGIDTTTGRRPARQNINDLYARGGPQWDLYILALSSLQAVNETDELSYFRIAGIHGLPYSAWNGVEQVPGAPDGTGYCPHGQTLVSHAVDIASRYPPNTAPTYQAAAQTLRQPYWDWASDARLPRAVLAVNVTVNGPDGGKITLRNPLYSYRFQPGSVQTGFGGYLAGLPETARCRGADGRNNGTASDEKMVEVAKDLMREVYDVFTRTSSFDAMAYNEWYDSSFENPHNAVHNYAGCGGTLGDLGCYADFNPSMLHHCNVDRLVAMWQAIYYQNSMFTTTSTSSGEFGTPKGTVITADSPLKPFFRDKKGNFQTSNSVTSIKTFGYTYPEINDWSMTAEGLAVNVRAKVNKLYSQSEVPLPSTVNLVVDRKFAVARMSMLSMPSSGVAFASLLLGDVMLGNGGTTSLQESGPEVVVPFLRENLAVEIRLNDGSKVPVPSESTIQLDIQSTEYWARSGDSQFPRFGNASKWPVRVCCGE</sequence>
<keyword evidence="1" id="KW-0479">Metal-binding</keyword>
<feature type="signal peptide" evidence="2">
    <location>
        <begin position="1"/>
        <end position="27"/>
    </location>
</feature>
<dbReference type="InterPro" id="IPR002227">
    <property type="entry name" value="Tyrosinase_Cu-bd"/>
</dbReference>
<dbReference type="GO" id="GO:0016491">
    <property type="term" value="F:oxidoreductase activity"/>
    <property type="evidence" value="ECO:0007669"/>
    <property type="project" value="InterPro"/>
</dbReference>
<organism evidence="4 5">
    <name type="scientific">Bombardia bombarda</name>
    <dbReference type="NCBI Taxonomy" id="252184"/>
    <lineage>
        <taxon>Eukaryota</taxon>
        <taxon>Fungi</taxon>
        <taxon>Dikarya</taxon>
        <taxon>Ascomycota</taxon>
        <taxon>Pezizomycotina</taxon>
        <taxon>Sordariomycetes</taxon>
        <taxon>Sordariomycetidae</taxon>
        <taxon>Sordariales</taxon>
        <taxon>Lasiosphaeriaceae</taxon>
        <taxon>Bombardia</taxon>
    </lineage>
</organism>
<evidence type="ECO:0000256" key="2">
    <source>
        <dbReference type="SAM" id="SignalP"/>
    </source>
</evidence>
<dbReference type="PANTHER" id="PTHR11474:SF131">
    <property type="entry name" value="TYROSINASE COPPER-BINDING DOMAIN-CONTAINING PROTEIN"/>
    <property type="match status" value="1"/>
</dbReference>
<comment type="caution">
    <text evidence="4">The sequence shown here is derived from an EMBL/GenBank/DDBJ whole genome shotgun (WGS) entry which is preliminary data.</text>
</comment>
<feature type="chain" id="PRO_5041348103" description="Tyrosinase copper-binding domain-containing protein" evidence="2">
    <location>
        <begin position="28"/>
        <end position="515"/>
    </location>
</feature>
<proteinExistence type="predicted"/>
<gene>
    <name evidence="4" type="ORF">B0T17DRAFT_488166</name>
</gene>
<dbReference type="Gene3D" id="1.10.1280.10">
    <property type="entry name" value="Di-copper center containing domain from catechol oxidase"/>
    <property type="match status" value="1"/>
</dbReference>
<accession>A0AA40C803</accession>
<reference evidence="4" key="1">
    <citation type="submission" date="2023-06" db="EMBL/GenBank/DDBJ databases">
        <title>Genome-scale phylogeny and comparative genomics of the fungal order Sordariales.</title>
        <authorList>
            <consortium name="Lawrence Berkeley National Laboratory"/>
            <person name="Hensen N."/>
            <person name="Bonometti L."/>
            <person name="Westerberg I."/>
            <person name="Brannstrom I.O."/>
            <person name="Guillou S."/>
            <person name="Cros-Aarteil S."/>
            <person name="Calhoun S."/>
            <person name="Haridas S."/>
            <person name="Kuo A."/>
            <person name="Mondo S."/>
            <person name="Pangilinan J."/>
            <person name="Riley R."/>
            <person name="LaButti K."/>
            <person name="Andreopoulos B."/>
            <person name="Lipzen A."/>
            <person name="Chen C."/>
            <person name="Yanf M."/>
            <person name="Daum C."/>
            <person name="Ng V."/>
            <person name="Clum A."/>
            <person name="Steindorff A."/>
            <person name="Ohm R."/>
            <person name="Martin F."/>
            <person name="Silar P."/>
            <person name="Natvig D."/>
            <person name="Lalanne C."/>
            <person name="Gautier V."/>
            <person name="Ament-velasquez S.L."/>
            <person name="Kruys A."/>
            <person name="Hutchinson M.I."/>
            <person name="Powell A.J."/>
            <person name="Barry K."/>
            <person name="Miller A.N."/>
            <person name="Grigoriev I.V."/>
            <person name="Debuchy R."/>
            <person name="Gladieux P."/>
            <person name="Thoren M.H."/>
            <person name="Johannesson H."/>
        </authorList>
    </citation>
    <scope>NUCLEOTIDE SEQUENCE</scope>
    <source>
        <strain evidence="4">SMH3391-2</strain>
    </source>
</reference>
<dbReference type="EMBL" id="JAULSR010000002">
    <property type="protein sequence ID" value="KAK0628971.1"/>
    <property type="molecule type" value="Genomic_DNA"/>
</dbReference>
<evidence type="ECO:0000313" key="5">
    <source>
        <dbReference type="Proteomes" id="UP001174934"/>
    </source>
</evidence>
<keyword evidence="5" id="KW-1185">Reference proteome</keyword>
<dbReference type="InterPro" id="IPR008922">
    <property type="entry name" value="Di-copper_centre_dom_sf"/>
</dbReference>
<evidence type="ECO:0000313" key="4">
    <source>
        <dbReference type="EMBL" id="KAK0628971.1"/>
    </source>
</evidence>